<keyword evidence="5" id="KW-1185">Reference proteome</keyword>
<feature type="domain" description="Core-binding (CB)" evidence="3">
    <location>
        <begin position="46"/>
        <end position="133"/>
    </location>
</feature>
<dbReference type="InterPro" id="IPR044068">
    <property type="entry name" value="CB"/>
</dbReference>
<gene>
    <name evidence="4" type="ORF">GTH32_11280</name>
</gene>
<dbReference type="AlphaFoldDB" id="A0A7X5LLX5"/>
<dbReference type="GO" id="GO:0003677">
    <property type="term" value="F:DNA binding"/>
    <property type="evidence" value="ECO:0007669"/>
    <property type="project" value="UniProtKB-UniRule"/>
</dbReference>
<evidence type="ECO:0000313" key="4">
    <source>
        <dbReference type="EMBL" id="NDV91767.1"/>
    </source>
</evidence>
<evidence type="ECO:0000256" key="1">
    <source>
        <dbReference type="ARBA" id="ARBA00022908"/>
    </source>
</evidence>
<comment type="caution">
    <text evidence="4">The sequence shown here is derived from an EMBL/GenBank/DDBJ whole genome shotgun (WGS) entry which is preliminary data.</text>
</comment>
<accession>A0A7X5LLX5</accession>
<dbReference type="RefSeq" id="WP_108568726.1">
    <property type="nucleotide sequence ID" value="NZ_JAAAWN010000013.1"/>
</dbReference>
<evidence type="ECO:0000259" key="3">
    <source>
        <dbReference type="PROSITE" id="PS51900"/>
    </source>
</evidence>
<protein>
    <recommendedName>
        <fullName evidence="3">Core-binding (CB) domain-containing protein</fullName>
    </recommendedName>
</protein>
<dbReference type="PROSITE" id="PS51900">
    <property type="entry name" value="CB"/>
    <property type="match status" value="1"/>
</dbReference>
<name>A0A7X5LLX5_9ALTE</name>
<organism evidence="4 5">
    <name type="scientific">Alteromonas profundi</name>
    <dbReference type="NCBI Taxonomy" id="2696062"/>
    <lineage>
        <taxon>Bacteria</taxon>
        <taxon>Pseudomonadati</taxon>
        <taxon>Pseudomonadota</taxon>
        <taxon>Gammaproteobacteria</taxon>
        <taxon>Alteromonadales</taxon>
        <taxon>Alteromonadaceae</taxon>
        <taxon>Alteromonas/Salinimonas group</taxon>
        <taxon>Alteromonas</taxon>
    </lineage>
</organism>
<evidence type="ECO:0000313" key="5">
    <source>
        <dbReference type="Proteomes" id="UP000470213"/>
    </source>
</evidence>
<proteinExistence type="predicted"/>
<sequence length="567" mass="65247">MSQSEQDKSLIISLKVGIARYQQFDFNRFRYLNVPLKKELTGGIYANRDELVRRWFTALRDDQNYSDRTKFGYVNDLVRYVKFVDSSNLDLETHDSIIAWERHQVEKVRLGSLNVNTARKRTSSIKCMLTILGLPCKDWFSPRGLFRRELNPTEGYSDSELKSLLKPIYSTFNKLFEQILSTPELHLYTEPRVATAEIAFGPRRIEVAGAITKCFSLGYFLMSYFTWGNMTSLLSMKKFKESNFNEERIYSQSVLKARANKYVTISIGENNRQNVPKHSLRFIKKLLQLSHAIAPNNEHLFFMACRGKLKPLEPSHLRSTSIWLQSTFNLHTDDNLPLRPMAKRFRATGSARYLDLTGDYAGASILLGNTPNTLRQHYTTGNPIENKKQLQAATHTLEAVARCSDLAQAKSYAKSKLDVEVLPYEQFLAKYGDLNKHSKKTALGSGCISPFGKQASVYRRKMNLSPMHFDVDHLACADILNCFDCPNQVIIEKVEDIWCLMSFREVIEESIIDHKSHSQFVRNFASLVEKIDLCIFSVDPKVRRKATKKLKQEGRHPIWPEGINYNF</sequence>
<evidence type="ECO:0000256" key="2">
    <source>
        <dbReference type="PROSITE-ProRule" id="PRU01248"/>
    </source>
</evidence>
<dbReference type="EMBL" id="JAAAWN010000013">
    <property type="protein sequence ID" value="NDV91767.1"/>
    <property type="molecule type" value="Genomic_DNA"/>
</dbReference>
<reference evidence="4 5" key="1">
    <citation type="submission" date="2020-01" db="EMBL/GenBank/DDBJ databases">
        <authorList>
            <person name="Chen J."/>
            <person name="Zhu S."/>
            <person name="Yang J."/>
        </authorList>
    </citation>
    <scope>NUCLEOTIDE SEQUENCE [LARGE SCALE GENOMIC DNA]</scope>
    <source>
        <strain evidence="4 5">345S023</strain>
    </source>
</reference>
<dbReference type="Proteomes" id="UP000470213">
    <property type="component" value="Unassembled WGS sequence"/>
</dbReference>
<keyword evidence="2" id="KW-0238">DNA-binding</keyword>
<keyword evidence="1" id="KW-0229">DNA integration</keyword>
<dbReference type="GO" id="GO:0015074">
    <property type="term" value="P:DNA integration"/>
    <property type="evidence" value="ECO:0007669"/>
    <property type="project" value="UniProtKB-KW"/>
</dbReference>